<name>A0A6A4SRY3_SCOMX</name>
<protein>
    <recommendedName>
        <fullName evidence="6">DnaJ homolog subfamily C member 16</fullName>
    </recommendedName>
</protein>
<dbReference type="Pfam" id="PF00226">
    <property type="entry name" value="DnaJ"/>
    <property type="match status" value="1"/>
</dbReference>
<dbReference type="InterPro" id="IPR052448">
    <property type="entry name" value="DnaJ_C16_autophagy_reg"/>
</dbReference>
<feature type="region of interest" description="Disordered" evidence="1">
    <location>
        <begin position="833"/>
        <end position="862"/>
    </location>
</feature>
<dbReference type="SMART" id="SM00271">
    <property type="entry name" value="DnaJ"/>
    <property type="match status" value="1"/>
</dbReference>
<accession>A0A6A4SRY3</accession>
<dbReference type="PRINTS" id="PR00625">
    <property type="entry name" value="JDOMAIN"/>
</dbReference>
<evidence type="ECO:0008006" key="6">
    <source>
        <dbReference type="Google" id="ProtNLM"/>
    </source>
</evidence>
<feature type="region of interest" description="Disordered" evidence="1">
    <location>
        <begin position="782"/>
        <end position="819"/>
    </location>
</feature>
<dbReference type="SUPFAM" id="SSF52833">
    <property type="entry name" value="Thioredoxin-like"/>
    <property type="match status" value="1"/>
</dbReference>
<evidence type="ECO:0000313" key="5">
    <source>
        <dbReference type="Proteomes" id="UP000438429"/>
    </source>
</evidence>
<dbReference type="PROSITE" id="PS50076">
    <property type="entry name" value="DNAJ_2"/>
    <property type="match status" value="1"/>
</dbReference>
<feature type="compositionally biased region" description="Acidic residues" evidence="1">
    <location>
        <begin position="840"/>
        <end position="850"/>
    </location>
</feature>
<reference evidence="4 5" key="1">
    <citation type="submission" date="2019-06" db="EMBL/GenBank/DDBJ databases">
        <title>Draft genomes of female and male turbot (Scophthalmus maximus).</title>
        <authorList>
            <person name="Xu H."/>
            <person name="Xu X.-W."/>
            <person name="Shao C."/>
            <person name="Chen S."/>
        </authorList>
    </citation>
    <scope>NUCLEOTIDE SEQUENCE [LARGE SCALE GENOMIC DNA]</scope>
    <source>
        <strain evidence="4">Ysfricsl-2016a</strain>
        <tissue evidence="4">Blood</tissue>
    </source>
</reference>
<dbReference type="SUPFAM" id="SSF46565">
    <property type="entry name" value="Chaperone J-domain"/>
    <property type="match status" value="1"/>
</dbReference>
<evidence type="ECO:0000259" key="2">
    <source>
        <dbReference type="PROSITE" id="PS50076"/>
    </source>
</evidence>
<evidence type="ECO:0000256" key="1">
    <source>
        <dbReference type="SAM" id="MobiDB-lite"/>
    </source>
</evidence>
<evidence type="ECO:0000259" key="3">
    <source>
        <dbReference type="PROSITE" id="PS51352"/>
    </source>
</evidence>
<feature type="region of interest" description="Disordered" evidence="1">
    <location>
        <begin position="653"/>
        <end position="690"/>
    </location>
</feature>
<evidence type="ECO:0000313" key="4">
    <source>
        <dbReference type="EMBL" id="KAF0036763.1"/>
    </source>
</evidence>
<dbReference type="InterPro" id="IPR001623">
    <property type="entry name" value="DnaJ_domain"/>
</dbReference>
<dbReference type="Pfam" id="PF00085">
    <property type="entry name" value="Thioredoxin"/>
    <property type="match status" value="1"/>
</dbReference>
<dbReference type="AlphaFoldDB" id="A0A6A4SRY3"/>
<organism evidence="4 5">
    <name type="scientific">Scophthalmus maximus</name>
    <name type="common">Turbot</name>
    <name type="synonym">Psetta maxima</name>
    <dbReference type="NCBI Taxonomy" id="52904"/>
    <lineage>
        <taxon>Eukaryota</taxon>
        <taxon>Metazoa</taxon>
        <taxon>Chordata</taxon>
        <taxon>Craniata</taxon>
        <taxon>Vertebrata</taxon>
        <taxon>Euteleostomi</taxon>
        <taxon>Actinopterygii</taxon>
        <taxon>Neopterygii</taxon>
        <taxon>Teleostei</taxon>
        <taxon>Neoteleostei</taxon>
        <taxon>Acanthomorphata</taxon>
        <taxon>Carangaria</taxon>
        <taxon>Pleuronectiformes</taxon>
        <taxon>Pleuronectoidei</taxon>
        <taxon>Scophthalmidae</taxon>
        <taxon>Scophthalmus</taxon>
    </lineage>
</organism>
<feature type="domain" description="Thioredoxin" evidence="3">
    <location>
        <begin position="153"/>
        <end position="272"/>
    </location>
</feature>
<feature type="compositionally biased region" description="Basic and acidic residues" evidence="1">
    <location>
        <begin position="802"/>
        <end position="816"/>
    </location>
</feature>
<dbReference type="CDD" id="cd02963">
    <property type="entry name" value="TRX_DnaJ"/>
    <property type="match status" value="1"/>
</dbReference>
<dbReference type="CDD" id="cd06257">
    <property type="entry name" value="DnaJ"/>
    <property type="match status" value="1"/>
</dbReference>
<dbReference type="PANTHER" id="PTHR44303:SF3">
    <property type="entry name" value="DNAJ HOMOLOG SUBFAMILY C MEMBER 16"/>
    <property type="match status" value="1"/>
</dbReference>
<dbReference type="InterPro" id="IPR043361">
    <property type="entry name" value="DNAJC16_TRX"/>
</dbReference>
<feature type="compositionally biased region" description="Basic and acidic residues" evidence="1">
    <location>
        <begin position="851"/>
        <end position="862"/>
    </location>
</feature>
<dbReference type="PANTHER" id="PTHR44303">
    <property type="entry name" value="DNAJ HOMOLOG SUBFAMILY C MEMBER 16"/>
    <property type="match status" value="1"/>
</dbReference>
<feature type="domain" description="J" evidence="2">
    <location>
        <begin position="59"/>
        <end position="123"/>
    </location>
</feature>
<dbReference type="Proteomes" id="UP000438429">
    <property type="component" value="Unassembled WGS sequence"/>
</dbReference>
<sequence length="911" mass="103761">MPLNTPRAVRVVFREAEEHRSVTVMAGSKMSLLPLAAVLLLLPPVLLAGGAADAGPEMDPYKILGVTRSASQAEIKKVYKRLAKEWHPDKNKDPGAEDMFIKITKSYEILSSEDKRANYDRYGQTDDTQPYGGGRYGPRHDSFHFDESFFNFPFNGKNHRDFADSKYTLHFNQYVNDVVPDSYKRPYLIKITSDWCFSCIHIEPVWKEVVQEMETLGVGIGVVDVGYERRLANHLGAHRTPSILGVINGKVTFFHYAVAKEHLRQFVEDLLPQRLVERVTDKNDLQFLNSWHDLNKPHVLLFDQVSVVPLLYQLTAFAYKDYLQFGYVDQGLSETVALQKQFNINTYAPTMLVFKENTDKPADIIQAKGMKKQIIDEFMSNNKFLLAPRLVNQKLFDELCPVKQFHRRRNYFQVVILERRNAAGKALFKPVTAWNGSEEDKQCLVDELERLQKDPSILVHDAVLPELNNEFASMFVIRWIYASYDYLAEVIDDILHNNWREMMPLLSLIFSALFILFGTVVIQAFSRPPKKSFVEVTELTDITYISNLVKLRPGHMNIVLVLTDASKNILLSKFAKEVYSFTGSLTLHFSFLNIDKHGEWMNTLLGYAHDAMQIDGDEGDGGSRKMDYTGHVLALNGHKKYLCLFKPVYTGEDLDSKSSEDEGVTSGGRSRSSSRDDHLPRKSKRSRSMSTLQIHHKLDRLGLWMERLMEGTLPRYYVPAWPGLDKITPCRDAEGKSGQEVSVLSSTGDNDRVLLINLSQCAILPLHNESTSCISSLMRPGHSFTKNPRQTRKGQNCIPLSGRRERERERGGERAHPPPCLCVLTHTSLSRSRPVNGIDAETEEQREDDTAEQKHTHIDPPRTAEKGIISFLFFLLPSLFPRFLPPRPAGLRGLRSRLERGSPPFVSLRSR</sequence>
<dbReference type="EMBL" id="VEVO01000010">
    <property type="protein sequence ID" value="KAF0036763.1"/>
    <property type="molecule type" value="Genomic_DNA"/>
</dbReference>
<gene>
    <name evidence="4" type="ORF">F2P81_012075</name>
</gene>
<dbReference type="InterPro" id="IPR036249">
    <property type="entry name" value="Thioredoxin-like_sf"/>
</dbReference>
<proteinExistence type="predicted"/>
<dbReference type="InterPro" id="IPR013766">
    <property type="entry name" value="Thioredoxin_domain"/>
</dbReference>
<dbReference type="PROSITE" id="PS51352">
    <property type="entry name" value="THIOREDOXIN_2"/>
    <property type="match status" value="1"/>
</dbReference>
<dbReference type="InterPro" id="IPR036869">
    <property type="entry name" value="J_dom_sf"/>
</dbReference>
<comment type="caution">
    <text evidence="4">The sequence shown here is derived from an EMBL/GenBank/DDBJ whole genome shotgun (WGS) entry which is preliminary data.</text>
</comment>
<dbReference type="Gene3D" id="3.40.30.10">
    <property type="entry name" value="Glutaredoxin"/>
    <property type="match status" value="1"/>
</dbReference>
<dbReference type="Gene3D" id="1.10.287.110">
    <property type="entry name" value="DnaJ domain"/>
    <property type="match status" value="1"/>
</dbReference>